<keyword evidence="2" id="KW-0732">Signal</keyword>
<dbReference type="SMART" id="SM00254">
    <property type="entry name" value="ShKT"/>
    <property type="match status" value="2"/>
</dbReference>
<proteinExistence type="predicted"/>
<feature type="chain" id="PRO_5042907609" evidence="2">
    <location>
        <begin position="19"/>
        <end position="145"/>
    </location>
</feature>
<comment type="caution">
    <text evidence="4">The sequence shown here is derived from an EMBL/GenBank/DDBJ whole genome shotgun (WGS) entry which is preliminary data.</text>
</comment>
<reference evidence="4 5" key="1">
    <citation type="submission" date="2019-10" db="EMBL/GenBank/DDBJ databases">
        <title>Assembly and Annotation for the nematode Trichostrongylus colubriformis.</title>
        <authorList>
            <person name="Martin J."/>
        </authorList>
    </citation>
    <scope>NUCLEOTIDE SEQUENCE [LARGE SCALE GENOMIC DNA]</scope>
    <source>
        <strain evidence="4">G859</strain>
        <tissue evidence="4">Whole worm</tissue>
    </source>
</reference>
<dbReference type="EMBL" id="WIXE01018918">
    <property type="protein sequence ID" value="KAK5970494.1"/>
    <property type="molecule type" value="Genomic_DNA"/>
</dbReference>
<feature type="non-terminal residue" evidence="4">
    <location>
        <position position="145"/>
    </location>
</feature>
<feature type="domain" description="ShKT" evidence="3">
    <location>
        <begin position="74"/>
        <end position="112"/>
    </location>
</feature>
<accession>A0AAN8F6U4</accession>
<organism evidence="4 5">
    <name type="scientific">Trichostrongylus colubriformis</name>
    <name type="common">Black scour worm</name>
    <dbReference type="NCBI Taxonomy" id="6319"/>
    <lineage>
        <taxon>Eukaryota</taxon>
        <taxon>Metazoa</taxon>
        <taxon>Ecdysozoa</taxon>
        <taxon>Nematoda</taxon>
        <taxon>Chromadorea</taxon>
        <taxon>Rhabditida</taxon>
        <taxon>Rhabditina</taxon>
        <taxon>Rhabditomorpha</taxon>
        <taxon>Strongyloidea</taxon>
        <taxon>Trichostrongylidae</taxon>
        <taxon>Trichostrongylus</taxon>
    </lineage>
</organism>
<name>A0AAN8F6U4_TRICO</name>
<dbReference type="Gene3D" id="1.10.10.1940">
    <property type="match status" value="2"/>
</dbReference>
<evidence type="ECO:0000259" key="3">
    <source>
        <dbReference type="PROSITE" id="PS51670"/>
    </source>
</evidence>
<gene>
    <name evidence="4" type="ORF">GCK32_013605</name>
</gene>
<feature type="signal peptide" evidence="2">
    <location>
        <begin position="1"/>
        <end position="18"/>
    </location>
</feature>
<comment type="caution">
    <text evidence="1">Lacks conserved residue(s) required for the propagation of feature annotation.</text>
</comment>
<feature type="domain" description="ShKT" evidence="3">
    <location>
        <begin position="22"/>
        <end position="60"/>
    </location>
</feature>
<sequence>MLLFPLLGLTLLSALSEGAEQCEDLYRGCEVYTADGWCKSADTAISSFMKMNCRKTCGFCDGTNRSKRQAVELCEDLYRGCGVYTADGWCESTDTALSSFMKVNCRKTCGFCGGVELQGTLRSVLTKVRFSLNSNKPSMQNVLKP</sequence>
<dbReference type="Proteomes" id="UP001331761">
    <property type="component" value="Unassembled WGS sequence"/>
</dbReference>
<keyword evidence="5" id="KW-1185">Reference proteome</keyword>
<evidence type="ECO:0000256" key="1">
    <source>
        <dbReference type="PROSITE-ProRule" id="PRU01005"/>
    </source>
</evidence>
<evidence type="ECO:0000313" key="5">
    <source>
        <dbReference type="Proteomes" id="UP001331761"/>
    </source>
</evidence>
<evidence type="ECO:0000256" key="2">
    <source>
        <dbReference type="SAM" id="SignalP"/>
    </source>
</evidence>
<dbReference type="PANTHER" id="PTHR21724:SF109">
    <property type="entry name" value="SHKT DOMAIN-CONTAINING PROTEIN"/>
    <property type="match status" value="1"/>
</dbReference>
<dbReference type="InterPro" id="IPR003582">
    <property type="entry name" value="ShKT_dom"/>
</dbReference>
<dbReference type="PROSITE" id="PS51670">
    <property type="entry name" value="SHKT"/>
    <property type="match status" value="2"/>
</dbReference>
<evidence type="ECO:0000313" key="4">
    <source>
        <dbReference type="EMBL" id="KAK5970494.1"/>
    </source>
</evidence>
<dbReference type="PANTHER" id="PTHR21724">
    <property type="entry name" value="SHKT DOMAIN-CONTAINING PROTEIN"/>
    <property type="match status" value="1"/>
</dbReference>
<dbReference type="AlphaFoldDB" id="A0AAN8F6U4"/>
<dbReference type="Pfam" id="PF01549">
    <property type="entry name" value="ShK"/>
    <property type="match status" value="2"/>
</dbReference>
<protein>
    <submittedName>
        <fullName evidence="4">ShTK domain protein</fullName>
    </submittedName>
</protein>